<evidence type="ECO:0000313" key="11">
    <source>
        <dbReference type="Proteomes" id="UP000538929"/>
    </source>
</evidence>
<feature type="non-terminal residue" evidence="10">
    <location>
        <position position="330"/>
    </location>
</feature>
<accession>A0A7W3THM4</accession>
<dbReference type="SUPFAM" id="SSF56112">
    <property type="entry name" value="Protein kinase-like (PK-like)"/>
    <property type="match status" value="1"/>
</dbReference>
<feature type="compositionally biased region" description="Low complexity" evidence="8">
    <location>
        <begin position="154"/>
        <end position="164"/>
    </location>
</feature>
<organism evidence="10 11">
    <name type="scientific">Streptomyces alkaliphilus</name>
    <dbReference type="NCBI Taxonomy" id="1472722"/>
    <lineage>
        <taxon>Bacteria</taxon>
        <taxon>Bacillati</taxon>
        <taxon>Actinomycetota</taxon>
        <taxon>Actinomycetes</taxon>
        <taxon>Kitasatosporales</taxon>
        <taxon>Streptomycetaceae</taxon>
        <taxon>Streptomyces</taxon>
    </lineage>
</organism>
<name>A0A7W3THM4_9ACTN</name>
<dbReference type="CDD" id="cd14014">
    <property type="entry name" value="STKc_PknB_like"/>
    <property type="match status" value="1"/>
</dbReference>
<dbReference type="GO" id="GO:0004674">
    <property type="term" value="F:protein serine/threonine kinase activity"/>
    <property type="evidence" value="ECO:0007669"/>
    <property type="project" value="UniProtKB-KW"/>
</dbReference>
<dbReference type="Gene3D" id="3.30.200.20">
    <property type="entry name" value="Phosphorylase Kinase, domain 1"/>
    <property type="match status" value="1"/>
</dbReference>
<comment type="caution">
    <text evidence="10">The sequence shown here is derived from an EMBL/GenBank/DDBJ whole genome shotgun (WGS) entry which is preliminary data.</text>
</comment>
<dbReference type="PANTHER" id="PTHR43289">
    <property type="entry name" value="MITOGEN-ACTIVATED PROTEIN KINASE KINASE KINASE 20-RELATED"/>
    <property type="match status" value="1"/>
</dbReference>
<dbReference type="AlphaFoldDB" id="A0A7W3THM4"/>
<dbReference type="InterPro" id="IPR011009">
    <property type="entry name" value="Kinase-like_dom_sf"/>
</dbReference>
<dbReference type="EC" id="2.7.11.1" evidence="1"/>
<sequence>MPGYTVGREVGSGASGRVVIAEHVATGEPVAVKYLEPRLGRDPRFREAFRTEARLLAGLDSPHVTALYEYVETALGDAAIVMEPVPGASLRALLRREGPVGPEAALTVLRGSLLGLAAAHAAGVVHRDYKPENVLVTPAGLSKLVDFGIAARHPAAPDSASPGDPGRPGDAHGPGGPGTVSGTPSYMAPEQWRGEPAAPSGDVYAATATCYECLTGAPPFTGTNIAELALRHTTSEVPLEPVPEPLRELIGRGLAKTPDARPADAGTFLRELEAAAGAAYGPEWEERGRGRLAALAAATPLLLALPAEAGAGVTDRVATELSPTDPPVAA</sequence>
<gene>
    <name evidence="10" type="ORF">FNQ90_23445</name>
</gene>
<keyword evidence="4 7" id="KW-0547">Nucleotide-binding</keyword>
<protein>
    <recommendedName>
        <fullName evidence="1">non-specific serine/threonine protein kinase</fullName>
        <ecNumber evidence="1">2.7.11.1</ecNumber>
    </recommendedName>
</protein>
<feature type="region of interest" description="Disordered" evidence="8">
    <location>
        <begin position="153"/>
        <end position="199"/>
    </location>
</feature>
<dbReference type="GO" id="GO:0005524">
    <property type="term" value="F:ATP binding"/>
    <property type="evidence" value="ECO:0007669"/>
    <property type="project" value="UniProtKB-UniRule"/>
</dbReference>
<evidence type="ECO:0000256" key="2">
    <source>
        <dbReference type="ARBA" id="ARBA00022527"/>
    </source>
</evidence>
<dbReference type="PROSITE" id="PS00108">
    <property type="entry name" value="PROTEIN_KINASE_ST"/>
    <property type="match status" value="1"/>
</dbReference>
<dbReference type="PANTHER" id="PTHR43289:SF6">
    <property type="entry name" value="SERINE_THREONINE-PROTEIN KINASE NEKL-3"/>
    <property type="match status" value="1"/>
</dbReference>
<dbReference type="PROSITE" id="PS50011">
    <property type="entry name" value="PROTEIN_KINASE_DOM"/>
    <property type="match status" value="1"/>
</dbReference>
<evidence type="ECO:0000256" key="8">
    <source>
        <dbReference type="SAM" id="MobiDB-lite"/>
    </source>
</evidence>
<proteinExistence type="predicted"/>
<evidence type="ECO:0000259" key="9">
    <source>
        <dbReference type="PROSITE" id="PS50011"/>
    </source>
</evidence>
<dbReference type="InterPro" id="IPR017441">
    <property type="entry name" value="Protein_kinase_ATP_BS"/>
</dbReference>
<dbReference type="PROSITE" id="PS00107">
    <property type="entry name" value="PROTEIN_KINASE_ATP"/>
    <property type="match status" value="1"/>
</dbReference>
<dbReference type="InterPro" id="IPR000719">
    <property type="entry name" value="Prot_kinase_dom"/>
</dbReference>
<keyword evidence="5 10" id="KW-0418">Kinase</keyword>
<keyword evidence="3" id="KW-0808">Transferase</keyword>
<reference evidence="11" key="1">
    <citation type="submission" date="2019-10" db="EMBL/GenBank/DDBJ databases">
        <title>Streptomyces sp. nov., a novel actinobacterium isolated from alkaline environment.</title>
        <authorList>
            <person name="Golinska P."/>
        </authorList>
    </citation>
    <scope>NUCLEOTIDE SEQUENCE [LARGE SCALE GENOMIC DNA]</scope>
    <source>
        <strain evidence="11">DSM 42118</strain>
    </source>
</reference>
<dbReference type="InterPro" id="IPR008271">
    <property type="entry name" value="Ser/Thr_kinase_AS"/>
</dbReference>
<evidence type="ECO:0000256" key="3">
    <source>
        <dbReference type="ARBA" id="ARBA00022679"/>
    </source>
</evidence>
<dbReference type="Gene3D" id="1.10.510.10">
    <property type="entry name" value="Transferase(Phosphotransferase) domain 1"/>
    <property type="match status" value="1"/>
</dbReference>
<feature type="domain" description="Protein kinase" evidence="9">
    <location>
        <begin position="4"/>
        <end position="273"/>
    </location>
</feature>
<evidence type="ECO:0000256" key="1">
    <source>
        <dbReference type="ARBA" id="ARBA00012513"/>
    </source>
</evidence>
<evidence type="ECO:0000256" key="5">
    <source>
        <dbReference type="ARBA" id="ARBA00022777"/>
    </source>
</evidence>
<evidence type="ECO:0000256" key="6">
    <source>
        <dbReference type="ARBA" id="ARBA00022840"/>
    </source>
</evidence>
<keyword evidence="2" id="KW-0723">Serine/threonine-protein kinase</keyword>
<evidence type="ECO:0000313" key="10">
    <source>
        <dbReference type="EMBL" id="MBB0246996.1"/>
    </source>
</evidence>
<dbReference type="Proteomes" id="UP000538929">
    <property type="component" value="Unassembled WGS sequence"/>
</dbReference>
<feature type="binding site" evidence="7">
    <location>
        <position position="33"/>
    </location>
    <ligand>
        <name>ATP</name>
        <dbReference type="ChEBI" id="CHEBI:30616"/>
    </ligand>
</feature>
<dbReference type="EMBL" id="VKHT01001276">
    <property type="protein sequence ID" value="MBB0246996.1"/>
    <property type="molecule type" value="Genomic_DNA"/>
</dbReference>
<keyword evidence="6 7" id="KW-0067">ATP-binding</keyword>
<evidence type="ECO:0000256" key="4">
    <source>
        <dbReference type="ARBA" id="ARBA00022741"/>
    </source>
</evidence>
<dbReference type="Pfam" id="PF00069">
    <property type="entry name" value="Pkinase"/>
    <property type="match status" value="1"/>
</dbReference>
<evidence type="ECO:0000256" key="7">
    <source>
        <dbReference type="PROSITE-ProRule" id="PRU10141"/>
    </source>
</evidence>
<keyword evidence="11" id="KW-1185">Reference proteome</keyword>